<dbReference type="Gene3D" id="6.10.250.210">
    <property type="match status" value="1"/>
</dbReference>
<evidence type="ECO:0000259" key="7">
    <source>
        <dbReference type="Pfam" id="PF24758"/>
    </source>
</evidence>
<feature type="domain" description="Gamma-glutamylcyclotransferase AIG2-like" evidence="6">
    <location>
        <begin position="580"/>
        <end position="691"/>
    </location>
</feature>
<dbReference type="Pfam" id="PF24758">
    <property type="entry name" value="LRR_At5g56370"/>
    <property type="match status" value="1"/>
</dbReference>
<dbReference type="Pfam" id="PF06094">
    <property type="entry name" value="GGACT"/>
    <property type="match status" value="1"/>
</dbReference>
<dbReference type="InterPro" id="IPR009288">
    <property type="entry name" value="AIG2-like_dom"/>
</dbReference>
<dbReference type="CDD" id="cd06661">
    <property type="entry name" value="GGCT_like"/>
    <property type="match status" value="1"/>
</dbReference>
<reference evidence="8 9" key="1">
    <citation type="submission" date="2020-10" db="EMBL/GenBank/DDBJ databases">
        <title>Plant Genome Project.</title>
        <authorList>
            <person name="Zhang R.-G."/>
        </authorList>
    </citation>
    <scope>NUCLEOTIDE SEQUENCE [LARGE SCALE GENOMIC DNA]</scope>
    <source>
        <strain evidence="8">FAFU-HL-1</strain>
        <tissue evidence="8">Leaf</tissue>
    </source>
</reference>
<feature type="domain" description="F-box/LRR-repeat protein 15/At3g58940/PEG3-like LRR" evidence="7">
    <location>
        <begin position="304"/>
        <end position="419"/>
    </location>
</feature>
<dbReference type="OrthoDB" id="1044435at2759"/>
<sequence length="740" mass="83210">MEAIKLVIGHRSKPLKIQETRWKPSNWSLVTAERMFRTHTAPSFALNPDNGDPTSVRFTDETIASHDIGLNSFEEDPPTRIHSQREAVNVDLAEVVKFQKFYPFESSLREAAAATVSSTKSQYPTKSGNKDRISSLPDELLSHFLPSKYAGGTTILSTRWRYPWTSAPALDFDDTSKLAPSTSPARYLRKSKSFLDFAGRVLTISNLFIDSPLDSCLLRRGCLPQIFLVSDILMVLKLEYLTALSVPDHVSFSILKVLHLKHLSCLDDASARKPLSASPCLEELLVASLTIHGNFQLLFDAPKLELLQHCAARDTFWLPQSSFSSVKLMILKLQHGIILDVPDYVFFPRLKILHLKYLEHLNDASIRKLLSASRALEELVICRRYDHCLLTVHVHSCTLKSFTSNGGFELVVDAPNLEFHELKDCIPKDLNSMGLTALAKAVVGATVKNATSTFDDYVEMVRFLRQISHVKVLCFSGFLMSVKTEMEIVACLLKNAMVLTEMTVSRGSASRYPVSLLDILKNFPKASGSCQIYCFMKICSWEFFFPTPSDLQVGPLVVIVGQQQATIAMAMVGGNQVHNVFVYGSLLADDVVRALLSRIPQSSPAILNGHHRFSIKGRVYPAILPVENKKVTGKVLQGITDLELYILDEFEDVEYERVTVDVSLMDSSNKSQAFAYVWSDKNDPNLYGEWDFEEWKRAQMDDFTKMSAEFRKDLELPESKTRIATYESFYRQDGDSPLVP</sequence>
<accession>A0A835J6W4</accession>
<evidence type="ECO:0000313" key="9">
    <source>
        <dbReference type="Proteomes" id="UP000657918"/>
    </source>
</evidence>
<name>A0A835J6W4_9ROSI</name>
<dbReference type="InterPro" id="IPR055411">
    <property type="entry name" value="LRR_FXL15/At3g58940/PEG3-like"/>
</dbReference>
<evidence type="ECO:0000259" key="6">
    <source>
        <dbReference type="Pfam" id="PF06094"/>
    </source>
</evidence>
<comment type="caution">
    <text evidence="8">The sequence shown here is derived from an EMBL/GenBank/DDBJ whole genome shotgun (WGS) entry which is preliminary data.</text>
</comment>
<dbReference type="GO" id="GO:0016746">
    <property type="term" value="F:acyltransferase activity"/>
    <property type="evidence" value="ECO:0007669"/>
    <property type="project" value="UniProtKB-KW"/>
</dbReference>
<keyword evidence="3" id="KW-0808">Transferase</keyword>
<evidence type="ECO:0000256" key="1">
    <source>
        <dbReference type="ARBA" id="ARBA00002782"/>
    </source>
</evidence>
<gene>
    <name evidence="8" type="ORF">SADUNF_Sadunf18G0001900</name>
</gene>
<comment type="function">
    <text evidence="1">Putative gamma-glutamylcyclotransferase.</text>
</comment>
<evidence type="ECO:0000256" key="4">
    <source>
        <dbReference type="ARBA" id="ARBA00023315"/>
    </source>
</evidence>
<dbReference type="AlphaFoldDB" id="A0A835J6W4"/>
<dbReference type="Proteomes" id="UP000657918">
    <property type="component" value="Unassembled WGS sequence"/>
</dbReference>
<evidence type="ECO:0000256" key="2">
    <source>
        <dbReference type="ARBA" id="ARBA00008861"/>
    </source>
</evidence>
<dbReference type="PANTHER" id="PTHR31544:SF2">
    <property type="entry name" value="AIG2-LIKE PROTEIN D"/>
    <property type="match status" value="1"/>
</dbReference>
<keyword evidence="4" id="KW-0012">Acyltransferase</keyword>
<evidence type="ECO:0000313" key="8">
    <source>
        <dbReference type="EMBL" id="KAF9661945.1"/>
    </source>
</evidence>
<dbReference type="Gene3D" id="3.10.490.10">
    <property type="entry name" value="Gamma-glutamyl cyclotransferase-like"/>
    <property type="match status" value="1"/>
</dbReference>
<organism evidence="8 9">
    <name type="scientific">Salix dunnii</name>
    <dbReference type="NCBI Taxonomy" id="1413687"/>
    <lineage>
        <taxon>Eukaryota</taxon>
        <taxon>Viridiplantae</taxon>
        <taxon>Streptophyta</taxon>
        <taxon>Embryophyta</taxon>
        <taxon>Tracheophyta</taxon>
        <taxon>Spermatophyta</taxon>
        <taxon>Magnoliopsida</taxon>
        <taxon>eudicotyledons</taxon>
        <taxon>Gunneridae</taxon>
        <taxon>Pentapetalae</taxon>
        <taxon>rosids</taxon>
        <taxon>fabids</taxon>
        <taxon>Malpighiales</taxon>
        <taxon>Salicaceae</taxon>
        <taxon>Saliceae</taxon>
        <taxon>Salix</taxon>
    </lineage>
</organism>
<comment type="similarity">
    <text evidence="2">Belongs to the gamma-glutamylcyclotransferase family.</text>
</comment>
<proteinExistence type="inferred from homology"/>
<evidence type="ECO:0000256" key="3">
    <source>
        <dbReference type="ARBA" id="ARBA00022679"/>
    </source>
</evidence>
<keyword evidence="9" id="KW-1185">Reference proteome</keyword>
<dbReference type="SUPFAM" id="SSF110857">
    <property type="entry name" value="Gamma-glutamyl cyclotransferase-like"/>
    <property type="match status" value="1"/>
</dbReference>
<dbReference type="PANTHER" id="PTHR31544">
    <property type="entry name" value="AIG2-LIKE PROTEIN D"/>
    <property type="match status" value="1"/>
</dbReference>
<evidence type="ECO:0000256" key="5">
    <source>
        <dbReference type="ARBA" id="ARBA00030602"/>
    </source>
</evidence>
<dbReference type="InterPro" id="IPR036568">
    <property type="entry name" value="GGCT-like_sf"/>
</dbReference>
<dbReference type="InterPro" id="IPR013024">
    <property type="entry name" value="GGCT-like"/>
</dbReference>
<dbReference type="InterPro" id="IPR045038">
    <property type="entry name" value="AIG2-like"/>
</dbReference>
<dbReference type="EMBL" id="JADGMS010000018">
    <property type="protein sequence ID" value="KAF9661945.1"/>
    <property type="molecule type" value="Genomic_DNA"/>
</dbReference>
<protein>
    <recommendedName>
        <fullName evidence="5">Putative gamma-glutamylcyclotransferase</fullName>
    </recommendedName>
</protein>
<dbReference type="SUPFAM" id="SSF52047">
    <property type="entry name" value="RNI-like"/>
    <property type="match status" value="1"/>
</dbReference>